<comment type="similarity">
    <text evidence="1">Belongs to the glycosyl hydrolase 57 family.</text>
</comment>
<dbReference type="EMBL" id="DTBJ01000059">
    <property type="protein sequence ID" value="HGM59324.1"/>
    <property type="molecule type" value="Genomic_DNA"/>
</dbReference>
<protein>
    <submittedName>
        <fullName evidence="4">Alpha-amylase</fullName>
    </submittedName>
</protein>
<gene>
    <name evidence="4" type="ORF">ENU14_07060</name>
</gene>
<accession>A0A7C4HEM9</accession>
<dbReference type="Pfam" id="PF03065">
    <property type="entry name" value="Glyco_hydro_57"/>
    <property type="match status" value="1"/>
</dbReference>
<dbReference type="InterPro" id="IPR011330">
    <property type="entry name" value="Glyco_hydro/deAcase_b/a-brl"/>
</dbReference>
<dbReference type="GO" id="GO:0003824">
    <property type="term" value="F:catalytic activity"/>
    <property type="evidence" value="ECO:0007669"/>
    <property type="project" value="InterPro"/>
</dbReference>
<evidence type="ECO:0000256" key="2">
    <source>
        <dbReference type="ARBA" id="ARBA00023277"/>
    </source>
</evidence>
<dbReference type="InterPro" id="IPR052046">
    <property type="entry name" value="GH57_Enzymes"/>
</dbReference>
<feature type="domain" description="Glycoside hydrolase family 57 N-terminal" evidence="3">
    <location>
        <begin position="6"/>
        <end position="309"/>
    </location>
</feature>
<keyword evidence="2" id="KW-0119">Carbohydrate metabolism</keyword>
<evidence type="ECO:0000256" key="1">
    <source>
        <dbReference type="ARBA" id="ARBA00006821"/>
    </source>
</evidence>
<sequence>MTDIVMMFEVHQPYRLDRSMYRKLIEKTLSNRFELKDLEDVILDNSLNSLVIKRVSDKCYIPSTRIIIDNIKRFKNTGREFKVSYSISGVFIEQALKWKPEVIDLFREAGDTGNVEFINQTYYHSMVAFMPYYGFEELAEQIDEHRKLIKEYFNYEPVTVENTEFSYNNDIACFMHKMGYRVILTEGVDWILGWRSPNYVYKAWGCDICVLTRNYRLSDDIGFRFSDRKWDQYPLTADKYAAWLSATPGDLIFIAIDYETFGEHHWPETGIHEFLKWLPVEVLKYGHLEFSTPREVVEKHTPRDIYDVPPWSTISWADERDLSAWLGNHMQSHVFQMLVDLRPYVKALNEPELTRLWKLLTISDHLYYIATKFGSVEEVHTYFSPYKNPILAYGLLVEAIGILAKTIAEYVSSNRNNVIKKLVVPSDKAFYFKTPEGEYTGFSARSIGELIEILDKVPVESFIYHFNRGDFENWLSTVFFLENAVIEIRDLKKQTLSYSEIINKMKSILKRILGQ</sequence>
<dbReference type="PANTHER" id="PTHR36306:SF1">
    <property type="entry name" value="ALPHA-AMYLASE-RELATED"/>
    <property type="match status" value="1"/>
</dbReference>
<dbReference type="Gene3D" id="3.20.110.20">
    <property type="match status" value="1"/>
</dbReference>
<proteinExistence type="inferred from homology"/>
<organism evidence="4">
    <name type="scientific">Staphylothermus marinus</name>
    <dbReference type="NCBI Taxonomy" id="2280"/>
    <lineage>
        <taxon>Archaea</taxon>
        <taxon>Thermoproteota</taxon>
        <taxon>Thermoprotei</taxon>
        <taxon>Desulfurococcales</taxon>
        <taxon>Desulfurococcaceae</taxon>
        <taxon>Staphylothermus</taxon>
    </lineage>
</organism>
<dbReference type="InterPro" id="IPR004300">
    <property type="entry name" value="Glyco_hydro_57_N"/>
</dbReference>
<comment type="caution">
    <text evidence="4">The sequence shown here is derived from an EMBL/GenBank/DDBJ whole genome shotgun (WGS) entry which is preliminary data.</text>
</comment>
<name>A0A7C4HEM9_STAMA</name>
<dbReference type="PANTHER" id="PTHR36306">
    <property type="entry name" value="ALPHA-AMYLASE-RELATED-RELATED"/>
    <property type="match status" value="1"/>
</dbReference>
<dbReference type="CDD" id="cd10795">
    <property type="entry name" value="GH57N_MJA1_like"/>
    <property type="match status" value="1"/>
</dbReference>
<dbReference type="AlphaFoldDB" id="A0A7C4HEM9"/>
<dbReference type="SUPFAM" id="SSF88713">
    <property type="entry name" value="Glycoside hydrolase/deacetylase"/>
    <property type="match status" value="1"/>
</dbReference>
<evidence type="ECO:0000313" key="4">
    <source>
        <dbReference type="EMBL" id="HGM59324.1"/>
    </source>
</evidence>
<evidence type="ECO:0000259" key="3">
    <source>
        <dbReference type="Pfam" id="PF03065"/>
    </source>
</evidence>
<dbReference type="GO" id="GO:0005975">
    <property type="term" value="P:carbohydrate metabolic process"/>
    <property type="evidence" value="ECO:0007669"/>
    <property type="project" value="InterPro"/>
</dbReference>
<reference evidence="4" key="1">
    <citation type="journal article" date="2020" name="mSystems">
        <title>Genome- and Community-Level Interaction Insights into Carbon Utilization and Element Cycling Functions of Hydrothermarchaeota in Hydrothermal Sediment.</title>
        <authorList>
            <person name="Zhou Z."/>
            <person name="Liu Y."/>
            <person name="Xu W."/>
            <person name="Pan J."/>
            <person name="Luo Z.H."/>
            <person name="Li M."/>
        </authorList>
    </citation>
    <scope>NUCLEOTIDE SEQUENCE [LARGE SCALE GENOMIC DNA]</scope>
    <source>
        <strain evidence="4">SpSt-642</strain>
    </source>
</reference>